<protein>
    <recommendedName>
        <fullName evidence="1">DUF5714 domain-containing protein</fullName>
    </recommendedName>
</protein>
<dbReference type="AlphaFoldDB" id="A0AAE4SES2"/>
<name>A0AAE4SES2_9EURY</name>
<sequence length="241" mass="26332">MVENKTSGCFICGKDIQYFPAAKSMPCGVCGQNFETDAACLDEHFVCNDCHAQKGLATITYYAQNSLSKNPINISIEMMKSPSINMHGPEHHFLVPAALLTAYKNAGADIDLNESLAAAKQRAKNVPGGICGMWGSCGAAIGTGIFVSVATKATPLSEKEWRLANLMTSKSLNDISENGGPRCCKRDSWLAILQAIDFADEHLGVRMEKPERIQCEFHAENKNCRQEKCLFYLGFVLNSRA</sequence>
<feature type="domain" description="DUF5714" evidence="1">
    <location>
        <begin position="60"/>
        <end position="232"/>
    </location>
</feature>
<accession>A0AAE4SES2</accession>
<evidence type="ECO:0000259" key="1">
    <source>
        <dbReference type="Pfam" id="PF18978"/>
    </source>
</evidence>
<dbReference type="Pfam" id="PF18978">
    <property type="entry name" value="DUF5714"/>
    <property type="match status" value="1"/>
</dbReference>
<evidence type="ECO:0000313" key="2">
    <source>
        <dbReference type="EMBL" id="MDV0446605.1"/>
    </source>
</evidence>
<proteinExistence type="predicted"/>
<keyword evidence="3" id="KW-1185">Reference proteome</keyword>
<gene>
    <name evidence="2" type="ORF">MsAg5_04510</name>
</gene>
<evidence type="ECO:0000313" key="3">
    <source>
        <dbReference type="Proteomes" id="UP001271789"/>
    </source>
</evidence>
<comment type="caution">
    <text evidence="2">The sequence shown here is derived from an EMBL/GenBank/DDBJ whole genome shotgun (WGS) entry which is preliminary data.</text>
</comment>
<reference evidence="2" key="1">
    <citation type="submission" date="2023-06" db="EMBL/GenBank/DDBJ databases">
        <title>Genome sequence of Methanosarcinaceae archaeon Ag5.</title>
        <authorList>
            <person name="Protasov E."/>
            <person name="Platt K."/>
            <person name="Poehlein A."/>
            <person name="Daniel R."/>
            <person name="Brune A."/>
        </authorList>
    </citation>
    <scope>NUCLEOTIDE SEQUENCE</scope>
    <source>
        <strain evidence="2">Ag5</strain>
    </source>
</reference>
<organism evidence="2 3">
    <name type="scientific">Methanolapillus africanus</name>
    <dbReference type="NCBI Taxonomy" id="3028297"/>
    <lineage>
        <taxon>Archaea</taxon>
        <taxon>Methanobacteriati</taxon>
        <taxon>Methanobacteriota</taxon>
        <taxon>Stenosarchaea group</taxon>
        <taxon>Methanomicrobia</taxon>
        <taxon>Methanosarcinales</taxon>
        <taxon>Methanosarcinaceae</taxon>
        <taxon>Methanolapillus</taxon>
    </lineage>
</organism>
<dbReference type="RefSeq" id="WP_338099005.1">
    <property type="nucleotide sequence ID" value="NZ_JAWDKD010000008.1"/>
</dbReference>
<dbReference type="Proteomes" id="UP001271789">
    <property type="component" value="Unassembled WGS sequence"/>
</dbReference>
<dbReference type="EMBL" id="JAWDKD010000008">
    <property type="protein sequence ID" value="MDV0446605.1"/>
    <property type="molecule type" value="Genomic_DNA"/>
</dbReference>
<dbReference type="InterPro" id="IPR043768">
    <property type="entry name" value="DUF5714"/>
</dbReference>